<evidence type="ECO:0000256" key="1">
    <source>
        <dbReference type="ARBA" id="ARBA00004123"/>
    </source>
</evidence>
<proteinExistence type="inferred from homology"/>
<gene>
    <name evidence="9" type="primary">RAD2_2</name>
    <name evidence="9" type="ORF">K7432_005574</name>
</gene>
<evidence type="ECO:0000259" key="8">
    <source>
        <dbReference type="SMART" id="SM00485"/>
    </source>
</evidence>
<comment type="similarity">
    <text evidence="2">Belongs to the XPG/RAD2 endonuclease family. XPG subfamily.</text>
</comment>
<dbReference type="EMBL" id="JASJQH010007099">
    <property type="protein sequence ID" value="KAK9718313.1"/>
    <property type="molecule type" value="Genomic_DNA"/>
</dbReference>
<evidence type="ECO:0000256" key="3">
    <source>
        <dbReference type="ARBA" id="ARBA00022759"/>
    </source>
</evidence>
<keyword evidence="3" id="KW-0378">Hydrolase</keyword>
<feature type="coiled-coil region" evidence="7">
    <location>
        <begin position="44"/>
        <end position="71"/>
    </location>
</feature>
<feature type="domain" description="XPG N-terminal" evidence="8">
    <location>
        <begin position="1"/>
        <end position="57"/>
    </location>
</feature>
<dbReference type="PANTHER" id="PTHR16171:SF7">
    <property type="entry name" value="DNA REPAIR PROTEIN RAD2"/>
    <property type="match status" value="1"/>
</dbReference>
<dbReference type="Pfam" id="PF00752">
    <property type="entry name" value="XPG_N"/>
    <property type="match status" value="1"/>
</dbReference>
<keyword evidence="10" id="KW-1185">Reference proteome</keyword>
<comment type="subcellular location">
    <subcellularLocation>
        <location evidence="1">Nucleus</location>
    </subcellularLocation>
</comment>
<keyword evidence="5" id="KW-0234">DNA repair</keyword>
<keyword evidence="3" id="KW-0540">Nuclease</keyword>
<evidence type="ECO:0000313" key="9">
    <source>
        <dbReference type="EMBL" id="KAK9718313.1"/>
    </source>
</evidence>
<evidence type="ECO:0000256" key="5">
    <source>
        <dbReference type="ARBA" id="ARBA00023204"/>
    </source>
</evidence>
<dbReference type="Gene3D" id="3.40.50.1010">
    <property type="entry name" value="5'-nuclease"/>
    <property type="match status" value="1"/>
</dbReference>
<dbReference type="SUPFAM" id="SSF88723">
    <property type="entry name" value="PIN domain-like"/>
    <property type="match status" value="1"/>
</dbReference>
<evidence type="ECO:0000256" key="6">
    <source>
        <dbReference type="ARBA" id="ARBA00023242"/>
    </source>
</evidence>
<dbReference type="InterPro" id="IPR006084">
    <property type="entry name" value="XPG/Rad2"/>
</dbReference>
<keyword evidence="6" id="KW-0539">Nucleus</keyword>
<dbReference type="PANTHER" id="PTHR16171">
    <property type="entry name" value="DNA REPAIR PROTEIN COMPLEMENTING XP-G CELLS-RELATED"/>
    <property type="match status" value="1"/>
</dbReference>
<protein>
    <submittedName>
        <fullName evidence="9">DNA repair protein rad2</fullName>
    </submittedName>
</protein>
<reference evidence="9 10" key="1">
    <citation type="submission" date="2023-04" db="EMBL/GenBank/DDBJ databases">
        <title>Genome of Basidiobolus ranarum AG-B5.</title>
        <authorList>
            <person name="Stajich J.E."/>
            <person name="Carter-House D."/>
            <person name="Gryganskyi A."/>
        </authorList>
    </citation>
    <scope>NUCLEOTIDE SEQUENCE [LARGE SCALE GENOMIC DNA]</scope>
    <source>
        <strain evidence="9 10">AG-B5</strain>
    </source>
</reference>
<sequence>MRDAEGKTLSNAHILGFFRRICKLLFFNIKPVFVFDGGAPTLKRSTIRERRERKERTARNLQKTAEKLLSAQLRLHALKEVSTPVREKEEEIINVQRQLVNVVASDVGKRKRDAYELPNVENEFRISVEQDKMIAIEEGDDYVFHGINTENVDINSEIFSSLPIEIQQEILLDLKNKSRQTSWHRLEHMIRSATISFFYFTKT</sequence>
<organism evidence="9 10">
    <name type="scientific">Basidiobolus ranarum</name>
    <dbReference type="NCBI Taxonomy" id="34480"/>
    <lineage>
        <taxon>Eukaryota</taxon>
        <taxon>Fungi</taxon>
        <taxon>Fungi incertae sedis</taxon>
        <taxon>Zoopagomycota</taxon>
        <taxon>Entomophthoromycotina</taxon>
        <taxon>Basidiobolomycetes</taxon>
        <taxon>Basidiobolales</taxon>
        <taxon>Basidiobolaceae</taxon>
        <taxon>Basidiobolus</taxon>
    </lineage>
</organism>
<evidence type="ECO:0000313" key="10">
    <source>
        <dbReference type="Proteomes" id="UP001479436"/>
    </source>
</evidence>
<accession>A0ABR2W2Y6</accession>
<dbReference type="InterPro" id="IPR019974">
    <property type="entry name" value="XPG_CS"/>
</dbReference>
<keyword evidence="7" id="KW-0175">Coiled coil</keyword>
<dbReference type="InterPro" id="IPR001044">
    <property type="entry name" value="XPG/Rad2_eukaryotes"/>
</dbReference>
<evidence type="ECO:0000256" key="4">
    <source>
        <dbReference type="ARBA" id="ARBA00022763"/>
    </source>
</evidence>
<dbReference type="PRINTS" id="PR00066">
    <property type="entry name" value="XRODRMPGMNTG"/>
</dbReference>
<name>A0ABR2W2Y6_9FUNG</name>
<dbReference type="PROSITE" id="PS00841">
    <property type="entry name" value="XPG_1"/>
    <property type="match status" value="1"/>
</dbReference>
<dbReference type="InterPro" id="IPR006085">
    <property type="entry name" value="XPG_DNA_repair_N"/>
</dbReference>
<dbReference type="SMART" id="SM00485">
    <property type="entry name" value="XPGN"/>
    <property type="match status" value="1"/>
</dbReference>
<dbReference type="InterPro" id="IPR029060">
    <property type="entry name" value="PIN-like_dom_sf"/>
</dbReference>
<comment type="caution">
    <text evidence="9">The sequence shown here is derived from an EMBL/GenBank/DDBJ whole genome shotgun (WGS) entry which is preliminary data.</text>
</comment>
<dbReference type="PRINTS" id="PR00853">
    <property type="entry name" value="XPGRADSUPER"/>
</dbReference>
<keyword evidence="4" id="KW-0227">DNA damage</keyword>
<dbReference type="Proteomes" id="UP001479436">
    <property type="component" value="Unassembled WGS sequence"/>
</dbReference>
<evidence type="ECO:0000256" key="7">
    <source>
        <dbReference type="SAM" id="Coils"/>
    </source>
</evidence>
<evidence type="ECO:0000256" key="2">
    <source>
        <dbReference type="ARBA" id="ARBA00005283"/>
    </source>
</evidence>
<keyword evidence="3" id="KW-0255">Endonuclease</keyword>